<keyword evidence="2" id="KW-1185">Reference proteome</keyword>
<proteinExistence type="predicted"/>
<dbReference type="OrthoDB" id="114359at2157"/>
<protein>
    <recommendedName>
        <fullName evidence="3">DUF3236 family protein</fullName>
    </recommendedName>
</protein>
<dbReference type="InterPro" id="IPR012019">
    <property type="entry name" value="HcgB"/>
</dbReference>
<gene>
    <name evidence="1" type="ordered locus">Mpet_1996</name>
</gene>
<dbReference type="PIRSF" id="PIRSF005018">
    <property type="entry name" value="UCP005018"/>
    <property type="match status" value="1"/>
</dbReference>
<name>E1RJE0_METP4</name>
<dbReference type="EMBL" id="CP002117">
    <property type="protein sequence ID" value="ADN36746.1"/>
    <property type="molecule type" value="Genomic_DNA"/>
</dbReference>
<organism evidence="1 2">
    <name type="scientific">Methanolacinia petrolearia (strain DSM 11571 / OCM 486 / SEBR 4847)</name>
    <name type="common">Methanoplanus petrolearius</name>
    <dbReference type="NCBI Taxonomy" id="679926"/>
    <lineage>
        <taxon>Archaea</taxon>
        <taxon>Methanobacteriati</taxon>
        <taxon>Methanobacteriota</taxon>
        <taxon>Stenosarchaea group</taxon>
        <taxon>Methanomicrobia</taxon>
        <taxon>Methanomicrobiales</taxon>
        <taxon>Methanomicrobiaceae</taxon>
        <taxon>Methanolacinia</taxon>
    </lineage>
</organism>
<sequence length="161" mass="17507">MNLEDFISKACIESSTGIRRGDKREETEGIREYILNSKTIVIPNCNDEKVAAVNEVLDELDLPKAGHLNIHTDSCDVSRMPAVTKALMALDMTDADLIIARGRLGVPGSGSMLVIVDCKGRLLSASISPSHHIHGKTVYQAVKDEMTDALSRIGFDISGRE</sequence>
<dbReference type="GeneID" id="9744475"/>
<evidence type="ECO:0008006" key="3">
    <source>
        <dbReference type="Google" id="ProtNLM"/>
    </source>
</evidence>
<dbReference type="Gene3D" id="3.40.50.10150">
    <property type="entry name" value="B12-dependent dehydatase associated subunit"/>
    <property type="match status" value="1"/>
</dbReference>
<dbReference type="HOGENOM" id="CLU_1691544_0_0_2"/>
<dbReference type="Proteomes" id="UP000006565">
    <property type="component" value="Chromosome"/>
</dbReference>
<dbReference type="InterPro" id="IPR010254">
    <property type="entry name" value="B12-dep_deHydtase_bsu"/>
</dbReference>
<reference evidence="1 2" key="1">
    <citation type="journal article" date="2010" name="Stand. Genomic Sci.">
        <title>Complete genome sequence of Methanoplanus petrolearius type strain (SEBR 4847).</title>
        <authorList>
            <person name="Brambilla E."/>
            <person name="Djao O.D."/>
            <person name="Daligault H."/>
            <person name="Lapidus A."/>
            <person name="Lucas S."/>
            <person name="Hammon N."/>
            <person name="Nolan M."/>
            <person name="Tice H."/>
            <person name="Cheng J.F."/>
            <person name="Han C."/>
            <person name="Tapia R."/>
            <person name="Goodwin L."/>
            <person name="Pitluck S."/>
            <person name="Liolios K."/>
            <person name="Ivanova N."/>
            <person name="Mavromatis K."/>
            <person name="Mikhailova N."/>
            <person name="Pati A."/>
            <person name="Chen A."/>
            <person name="Palaniappan K."/>
            <person name="Land M."/>
            <person name="Hauser L."/>
            <person name="Chang Y.J."/>
            <person name="Jeffries C.D."/>
            <person name="Rohde M."/>
            <person name="Spring S."/>
            <person name="Sikorski J."/>
            <person name="Goker M."/>
            <person name="Woyke T."/>
            <person name="Bristow J."/>
            <person name="Eisen J.A."/>
            <person name="Markowitz V."/>
            <person name="Hugenholtz P."/>
            <person name="Kyrpides N.C."/>
            <person name="Klenk H.P."/>
        </authorList>
    </citation>
    <scope>NUCLEOTIDE SEQUENCE [LARGE SCALE GENOMIC DNA]</scope>
    <source>
        <strain evidence="2">DSM 11571 / OCM 486 / SEBR 4847</strain>
    </source>
</reference>
<accession>E1RJE0</accession>
<evidence type="ECO:0000313" key="1">
    <source>
        <dbReference type="EMBL" id="ADN36746.1"/>
    </source>
</evidence>
<dbReference type="Pfam" id="PF11576">
    <property type="entry name" value="HcgB"/>
    <property type="match status" value="1"/>
</dbReference>
<dbReference type="KEGG" id="mpi:Mpet_1996"/>
<dbReference type="Gene3D" id="1.10.287.470">
    <property type="entry name" value="Helix hairpin bin"/>
    <property type="match status" value="1"/>
</dbReference>
<dbReference type="AlphaFoldDB" id="E1RJE0"/>
<evidence type="ECO:0000313" key="2">
    <source>
        <dbReference type="Proteomes" id="UP000006565"/>
    </source>
</evidence>
<dbReference type="eggNOG" id="arCOG04863">
    <property type="taxonomic scope" value="Archaea"/>
</dbReference>
<dbReference type="RefSeq" id="WP_013329923.1">
    <property type="nucleotide sequence ID" value="NC_014507.1"/>
</dbReference>
<dbReference type="STRING" id="679926.Mpet_1996"/>